<keyword evidence="8" id="KW-0653">Protein transport</keyword>
<keyword evidence="14" id="KW-1185">Reference proteome</keyword>
<keyword evidence="6" id="KW-0963">Cytoplasm</keyword>
<evidence type="ECO:0000256" key="7">
    <source>
        <dbReference type="ARBA" id="ARBA00022884"/>
    </source>
</evidence>
<reference evidence="14" key="1">
    <citation type="journal article" date="2024" name="IScience">
        <title>Strigolactones Initiate the Formation of Haustorium-like Structures in Castilleja.</title>
        <authorList>
            <person name="Buerger M."/>
            <person name="Peterson D."/>
            <person name="Chory J."/>
        </authorList>
    </citation>
    <scope>NUCLEOTIDE SEQUENCE [LARGE SCALE GENOMIC DNA]</scope>
</reference>
<evidence type="ECO:0000313" key="13">
    <source>
        <dbReference type="EMBL" id="KAL3650220.1"/>
    </source>
</evidence>
<dbReference type="Proteomes" id="UP001632038">
    <property type="component" value="Unassembled WGS sequence"/>
</dbReference>
<keyword evidence="9" id="KW-0539">Nucleus</keyword>
<protein>
    <recommendedName>
        <fullName evidence="4">Phosphorylated adapter RNA export protein</fullName>
    </recommendedName>
    <alternativeName>
        <fullName evidence="10">RNA U small nuclear RNA export adapter protein</fullName>
    </alternativeName>
</protein>
<dbReference type="PANTHER" id="PTHR13135:SF0">
    <property type="entry name" value="PHOSPHORYLATED ADAPTER RNA EXPORT PROTEIN"/>
    <property type="match status" value="1"/>
</dbReference>
<dbReference type="GO" id="GO:0015031">
    <property type="term" value="P:protein transport"/>
    <property type="evidence" value="ECO:0007669"/>
    <property type="project" value="UniProtKB-KW"/>
</dbReference>
<keyword evidence="5" id="KW-0813">Transport</keyword>
<evidence type="ECO:0000256" key="3">
    <source>
        <dbReference type="ARBA" id="ARBA00006094"/>
    </source>
</evidence>
<dbReference type="EMBL" id="JAVIJP010000007">
    <property type="protein sequence ID" value="KAL3650220.1"/>
    <property type="molecule type" value="Genomic_DNA"/>
</dbReference>
<dbReference type="Pfam" id="PF10258">
    <property type="entry name" value="PHAX_RNA-bd"/>
    <property type="match status" value="1"/>
</dbReference>
<gene>
    <name evidence="13" type="ORF">CASFOL_006623</name>
</gene>
<dbReference type="GO" id="GO:0005634">
    <property type="term" value="C:nucleus"/>
    <property type="evidence" value="ECO:0007669"/>
    <property type="project" value="UniProtKB-SubCell"/>
</dbReference>
<proteinExistence type="inferred from homology"/>
<dbReference type="InterPro" id="IPR038092">
    <property type="entry name" value="PHAX_RNA-binding_sf"/>
</dbReference>
<evidence type="ECO:0000256" key="2">
    <source>
        <dbReference type="ARBA" id="ARBA00004496"/>
    </source>
</evidence>
<evidence type="ECO:0000256" key="4">
    <source>
        <dbReference type="ARBA" id="ARBA00016856"/>
    </source>
</evidence>
<feature type="compositionally biased region" description="Basic residues" evidence="11">
    <location>
        <begin position="58"/>
        <end position="74"/>
    </location>
</feature>
<dbReference type="InterPro" id="IPR019385">
    <property type="entry name" value="PHAX_RNA-binding_domain"/>
</dbReference>
<organism evidence="13 14">
    <name type="scientific">Castilleja foliolosa</name>
    <dbReference type="NCBI Taxonomy" id="1961234"/>
    <lineage>
        <taxon>Eukaryota</taxon>
        <taxon>Viridiplantae</taxon>
        <taxon>Streptophyta</taxon>
        <taxon>Embryophyta</taxon>
        <taxon>Tracheophyta</taxon>
        <taxon>Spermatophyta</taxon>
        <taxon>Magnoliopsida</taxon>
        <taxon>eudicotyledons</taxon>
        <taxon>Gunneridae</taxon>
        <taxon>Pentapetalae</taxon>
        <taxon>asterids</taxon>
        <taxon>lamiids</taxon>
        <taxon>Lamiales</taxon>
        <taxon>Orobanchaceae</taxon>
        <taxon>Pedicularideae</taxon>
        <taxon>Castillejinae</taxon>
        <taxon>Castilleja</taxon>
    </lineage>
</organism>
<evidence type="ECO:0000256" key="1">
    <source>
        <dbReference type="ARBA" id="ARBA00004123"/>
    </source>
</evidence>
<dbReference type="InterPro" id="IPR039047">
    <property type="entry name" value="PHAX"/>
</dbReference>
<sequence length="252" mass="28492">MEGGESLLDTLFDDESVNADRDVDMLDVEEGELIELISKAEIGDSFDVDGNQVNQESKRKKSRRNKKKNKRKRGNTIGPNVTNVSRFVRDACKRLKERKHYLMWTAVGCLGISALSDFVKEVDAIQACGGQKTADGARFRYGGGILWNIIKARDPNAYKEIMTKGREFEKQLKRSVHDDKQGLKQQFEASSQSVNEVKCNSPEDGLELRTNGESELEKLSVVQRRASVHDRIRVPVSYDDLLDQEDPKDEVV</sequence>
<evidence type="ECO:0000256" key="6">
    <source>
        <dbReference type="ARBA" id="ARBA00022490"/>
    </source>
</evidence>
<dbReference type="GO" id="GO:0005737">
    <property type="term" value="C:cytoplasm"/>
    <property type="evidence" value="ECO:0007669"/>
    <property type="project" value="UniProtKB-SubCell"/>
</dbReference>
<dbReference type="AlphaFoldDB" id="A0ABD3E6W1"/>
<evidence type="ECO:0000313" key="14">
    <source>
        <dbReference type="Proteomes" id="UP001632038"/>
    </source>
</evidence>
<comment type="subcellular location">
    <subcellularLocation>
        <location evidence="2">Cytoplasm</location>
    </subcellularLocation>
    <subcellularLocation>
        <location evidence="1">Nucleus</location>
    </subcellularLocation>
</comment>
<evidence type="ECO:0000256" key="5">
    <source>
        <dbReference type="ARBA" id="ARBA00022448"/>
    </source>
</evidence>
<dbReference type="PANTHER" id="PTHR13135">
    <property type="entry name" value="CYTOSOLIC RESINIFERATOXIN BINDING PROTEIN RBP-26"/>
    <property type="match status" value="1"/>
</dbReference>
<comment type="caution">
    <text evidence="13">The sequence shown here is derived from an EMBL/GenBank/DDBJ whole genome shotgun (WGS) entry which is preliminary data.</text>
</comment>
<feature type="region of interest" description="Disordered" evidence="11">
    <location>
        <begin position="187"/>
        <end position="212"/>
    </location>
</feature>
<evidence type="ECO:0000259" key="12">
    <source>
        <dbReference type="Pfam" id="PF10258"/>
    </source>
</evidence>
<evidence type="ECO:0000256" key="9">
    <source>
        <dbReference type="ARBA" id="ARBA00023242"/>
    </source>
</evidence>
<feature type="domain" description="Phosphorylated adapter RNA export protein RNA-binding" evidence="12">
    <location>
        <begin position="87"/>
        <end position="166"/>
    </location>
</feature>
<evidence type="ECO:0000256" key="10">
    <source>
        <dbReference type="ARBA" id="ARBA00030834"/>
    </source>
</evidence>
<evidence type="ECO:0000256" key="8">
    <source>
        <dbReference type="ARBA" id="ARBA00022927"/>
    </source>
</evidence>
<keyword evidence="7" id="KW-0694">RNA-binding</keyword>
<comment type="similarity">
    <text evidence="3">Belongs to the PHAX family.</text>
</comment>
<accession>A0ABD3E6W1</accession>
<dbReference type="Gene3D" id="1.10.10.1440">
    <property type="entry name" value="PHAX RNA-binding domain"/>
    <property type="match status" value="1"/>
</dbReference>
<evidence type="ECO:0000256" key="11">
    <source>
        <dbReference type="SAM" id="MobiDB-lite"/>
    </source>
</evidence>
<name>A0ABD3E6W1_9LAMI</name>
<feature type="region of interest" description="Disordered" evidence="11">
    <location>
        <begin position="48"/>
        <end position="79"/>
    </location>
</feature>
<dbReference type="GO" id="GO:0003723">
    <property type="term" value="F:RNA binding"/>
    <property type="evidence" value="ECO:0007669"/>
    <property type="project" value="UniProtKB-KW"/>
</dbReference>